<sequence>MASALFYALCQRGKHQVGSLMLRFRNQSIQGERAVFLVLFQQALEDQAWQAMLCRGGTQLDLYDHSCGSATLPVPWWLAEIVPETAAMGKSLTSLQIITGWGKSRELWQTSDVRASVLNLVDRCGIPCKVHRRNQGIVQVDLRG</sequence>
<organism evidence="1 2">
    <name type="scientific">Symbiodinium pilosum</name>
    <name type="common">Dinoflagellate</name>
    <dbReference type="NCBI Taxonomy" id="2952"/>
    <lineage>
        <taxon>Eukaryota</taxon>
        <taxon>Sar</taxon>
        <taxon>Alveolata</taxon>
        <taxon>Dinophyceae</taxon>
        <taxon>Suessiales</taxon>
        <taxon>Symbiodiniaceae</taxon>
        <taxon>Symbiodinium</taxon>
    </lineage>
</organism>
<proteinExistence type="predicted"/>
<gene>
    <name evidence="1" type="ORF">SPIL2461_LOCUS12459</name>
</gene>
<keyword evidence="2" id="KW-1185">Reference proteome</keyword>
<evidence type="ECO:0000313" key="2">
    <source>
        <dbReference type="Proteomes" id="UP000649617"/>
    </source>
</evidence>
<dbReference type="Proteomes" id="UP000649617">
    <property type="component" value="Unassembled WGS sequence"/>
</dbReference>
<protein>
    <submittedName>
        <fullName evidence="1">Uncharacterized protein</fullName>
    </submittedName>
</protein>
<dbReference type="OrthoDB" id="185373at2759"/>
<comment type="caution">
    <text evidence="1">The sequence shown here is derived from an EMBL/GenBank/DDBJ whole genome shotgun (WGS) entry which is preliminary data.</text>
</comment>
<accession>A0A812SL04</accession>
<dbReference type="EMBL" id="CAJNIZ010025688">
    <property type="protein sequence ID" value="CAE7485909.1"/>
    <property type="molecule type" value="Genomic_DNA"/>
</dbReference>
<dbReference type="AlphaFoldDB" id="A0A812SL04"/>
<reference evidence="1" key="1">
    <citation type="submission" date="2021-02" db="EMBL/GenBank/DDBJ databases">
        <authorList>
            <person name="Dougan E. K."/>
            <person name="Rhodes N."/>
            <person name="Thang M."/>
            <person name="Chan C."/>
        </authorList>
    </citation>
    <scope>NUCLEOTIDE SEQUENCE</scope>
</reference>
<evidence type="ECO:0000313" key="1">
    <source>
        <dbReference type="EMBL" id="CAE7485909.1"/>
    </source>
</evidence>
<name>A0A812SL04_SYMPI</name>